<protein>
    <submittedName>
        <fullName evidence="1">RHTO0S04e03620g1_1</fullName>
    </submittedName>
</protein>
<proteinExistence type="predicted"/>
<sequence>MGREAHADAWLSFGVDCFAVELDAAMRTSVCFFRSLHALRMLRVRRLQGTLSGGSASRLPVELWDLLISSCRSTARESFRDEMDDITVRTMCDACKSKTQPDIRLRWGDHPSVHKNPDCGAYYELAEPVVEQIYNDWRPVDFFLHEYHLAVKWHRWPLSEYNIDYPEEAEAGAEDQGWFFNVAQTEFVHLRYRSSLGKVLRGAGTATGYGPNSETTNLPSTEQVAAILSKPCWNATFRRFFGDWDFSDVQSRAPAFPDGTGKPALRLECQVNMYE</sequence>
<dbReference type="OrthoDB" id="2519733at2759"/>
<reference evidence="1" key="1">
    <citation type="journal article" date="2014" name="Genome Announc.">
        <title>Draft genome sequence of Rhodosporidium toruloides CECT1137, an oleaginous yeast of biotechnological interest.</title>
        <authorList>
            <person name="Morin N."/>
            <person name="Calcas X."/>
            <person name="Devillers H."/>
            <person name="Durrens P."/>
            <person name="Sherman D.J."/>
            <person name="Nicaud J.-M."/>
            <person name="Neuveglise C."/>
        </authorList>
    </citation>
    <scope>NUCLEOTIDE SEQUENCE</scope>
    <source>
        <strain evidence="1">CECT1137</strain>
    </source>
</reference>
<evidence type="ECO:0000313" key="1">
    <source>
        <dbReference type="EMBL" id="CDR39292.1"/>
    </source>
</evidence>
<gene>
    <name evidence="1" type="ORF">RHTO0S_04e03620g</name>
</gene>
<organism evidence="1">
    <name type="scientific">Rhodotorula toruloides</name>
    <name type="common">Yeast</name>
    <name type="synonym">Rhodosporidium toruloides</name>
    <dbReference type="NCBI Taxonomy" id="5286"/>
    <lineage>
        <taxon>Eukaryota</taxon>
        <taxon>Fungi</taxon>
        <taxon>Dikarya</taxon>
        <taxon>Basidiomycota</taxon>
        <taxon>Pucciniomycotina</taxon>
        <taxon>Microbotryomycetes</taxon>
        <taxon>Sporidiobolales</taxon>
        <taxon>Sporidiobolaceae</taxon>
        <taxon>Rhodotorula</taxon>
    </lineage>
</organism>
<dbReference type="EMBL" id="LK052939">
    <property type="protein sequence ID" value="CDR39292.1"/>
    <property type="molecule type" value="Genomic_DNA"/>
</dbReference>
<name>A0A061ANV2_RHOTO</name>
<accession>A0A061ANV2</accession>
<dbReference type="AlphaFoldDB" id="A0A061ANV2"/>